<accession>A0A7W9LJL9</accession>
<reference evidence="3 4" key="1">
    <citation type="submission" date="2020-08" db="EMBL/GenBank/DDBJ databases">
        <title>Sequencing the genomes of 1000 actinobacteria strains.</title>
        <authorList>
            <person name="Klenk H.-P."/>
        </authorList>
    </citation>
    <scope>NUCLEOTIDE SEQUENCE [LARGE SCALE GENOMIC DNA]</scope>
    <source>
        <strain evidence="3 4">DSM 102122</strain>
    </source>
</reference>
<evidence type="ECO:0000313" key="3">
    <source>
        <dbReference type="EMBL" id="MBB5786221.1"/>
    </source>
</evidence>
<organism evidence="3 4">
    <name type="scientific">Jiangella mangrovi</name>
    <dbReference type="NCBI Taxonomy" id="1524084"/>
    <lineage>
        <taxon>Bacteria</taxon>
        <taxon>Bacillati</taxon>
        <taxon>Actinomycetota</taxon>
        <taxon>Actinomycetes</taxon>
        <taxon>Jiangellales</taxon>
        <taxon>Jiangellaceae</taxon>
        <taxon>Jiangella</taxon>
    </lineage>
</organism>
<gene>
    <name evidence="3" type="ORF">HD601_000796</name>
</gene>
<dbReference type="Gene3D" id="2.60.40.10">
    <property type="entry name" value="Immunoglobulins"/>
    <property type="match status" value="1"/>
</dbReference>
<evidence type="ECO:0000256" key="1">
    <source>
        <dbReference type="SAM" id="MobiDB-lite"/>
    </source>
</evidence>
<name>A0A7W9LJL9_9ACTN</name>
<dbReference type="InterPro" id="IPR001434">
    <property type="entry name" value="OmcB-like_DUF11"/>
</dbReference>
<feature type="region of interest" description="Disordered" evidence="1">
    <location>
        <begin position="21"/>
        <end position="47"/>
    </location>
</feature>
<dbReference type="EMBL" id="JACHMM010000001">
    <property type="protein sequence ID" value="MBB5786221.1"/>
    <property type="molecule type" value="Genomic_DNA"/>
</dbReference>
<feature type="domain" description="DUF11" evidence="2">
    <location>
        <begin position="687"/>
        <end position="795"/>
    </location>
</feature>
<dbReference type="Pfam" id="PF01345">
    <property type="entry name" value="DUF11"/>
    <property type="match status" value="1"/>
</dbReference>
<feature type="region of interest" description="Disordered" evidence="1">
    <location>
        <begin position="799"/>
        <end position="825"/>
    </location>
</feature>
<proteinExistence type="predicted"/>
<dbReference type="Gene3D" id="2.60.120.560">
    <property type="entry name" value="Exo-inulinase, domain 1"/>
    <property type="match status" value="3"/>
</dbReference>
<dbReference type="InterPro" id="IPR013783">
    <property type="entry name" value="Ig-like_fold"/>
</dbReference>
<evidence type="ECO:0000259" key="2">
    <source>
        <dbReference type="Pfam" id="PF01345"/>
    </source>
</evidence>
<dbReference type="Proteomes" id="UP000542813">
    <property type="component" value="Unassembled WGS sequence"/>
</dbReference>
<dbReference type="GO" id="GO:0005975">
    <property type="term" value="P:carbohydrate metabolic process"/>
    <property type="evidence" value="ECO:0007669"/>
    <property type="project" value="UniProtKB-ARBA"/>
</dbReference>
<comment type="caution">
    <text evidence="3">The sequence shown here is derived from an EMBL/GenBank/DDBJ whole genome shotgun (WGS) entry which is preliminary data.</text>
</comment>
<dbReference type="RefSeq" id="WP_184819551.1">
    <property type="nucleotide sequence ID" value="NZ_JACHMM010000001.1"/>
</dbReference>
<protein>
    <recommendedName>
        <fullName evidence="2">DUF11 domain-containing protein</fullName>
    </recommendedName>
</protein>
<sequence>MAGALIVATLPVQTVTADPAGVSDGFNRADGPLGTSDSGHAWTDHRGSSTVAGQSAALGMGYALAAVTADTADVEAAVTVSVPAQEQWLVVRLSGGGDYWRFGRVVGTGSYTLQLIRGDQLADGAVQHHATVAPAPGDRLSCSSSADGLRCSVNGSAVASTTHTYNAAARGVGIAGWNSANGRFDDLAVVALEPEEPAEEPQQEPVPDGALVYDDFGGTGGLAATRTGQPWVTHAGAWGAASGRASPSLGYALVSADAGRPDVVARTVLATPSDEFWLVLRFRDAANYWRFGRSFGGTYTLQLVANNQLASPALVTSATVSPAAGDVLSCASTASAVTCSVNGVEVVRSADTREATATRTGLAAWNGTAAAFDDYLVTAAPAAAALTAAVDVQGTPVIGAPATVAVAVDNGSAATATGVTAELELSGTAPVSGLASTTPGCTVTSATTLSCALGTIAAGADAGAAATFTANAAGSVRADVTVTATGLAQPATASDQATARADLGDLVVFDDFERTGSTPGTTVTEHPWQLLAGSAGTSNGRLSLGGGYTLATVDSGLAESTTSVAVAHPDHEFWMVLRLSDGANYWRFGRVNNGAYTLQKVQSNTLGNPVLDVSRTVSAQAGDVVSCTTTASSIACSVDGELVVSTDDTFNHQATSHGVAGYQPASLRFDDFAVGEVPTSPDLSARVTAPSSGLVGATAEVTATVRNNGTATATGVELTGTTGAAITAVDDGAATCQADGDELTCDLPDLAPGATAAVELTLDLPAQPDDVDIEVTATLSGEDRTPADNTHSRTIKVRNPVTPGAGGVTDAFERPDQSGLGSTETGETWRTVTGAAAVDDGQARAAGGAFTMAVVDTDYAFGTFEVTWPAVTGQFWTVFRVVDENNYYRFGPDPGASGHYRVQKVVNGQPQGLAFGLVRRQVQASPGDVVRIVQRPDDSIFISVNGDHVIDAGDQHLMHETSYGVAFGGTGVRADDLVISSVTSTFDVDDDFDRPDTSEPGVPSSGVRYPWHRWQGHEWSIADGELYNSADDYGVLMLDTSSESADVAVTVAEAEGDFGVVHRFSENGTFLRFGRFGGAGYTVQRVTGYFSAATAAGLTAHATVAPADDQRLEVRQELDGTIEYYVDDVLVYSLEDTTTNLRGGHYGLTASTDDARFDDFAVRPREL</sequence>
<keyword evidence="4" id="KW-1185">Reference proteome</keyword>
<dbReference type="AlphaFoldDB" id="A0A7W9LJL9"/>
<evidence type="ECO:0000313" key="4">
    <source>
        <dbReference type="Proteomes" id="UP000542813"/>
    </source>
</evidence>